<comment type="similarity">
    <text evidence="6">Belongs to the ABC-4 integral membrane protein family.</text>
</comment>
<comment type="caution">
    <text evidence="9">The sequence shown here is derived from an EMBL/GenBank/DDBJ whole genome shotgun (WGS) entry which is preliminary data.</text>
</comment>
<keyword evidence="10" id="KW-1185">Reference proteome</keyword>
<dbReference type="PANTHER" id="PTHR30572">
    <property type="entry name" value="MEMBRANE COMPONENT OF TRANSPORTER-RELATED"/>
    <property type="match status" value="1"/>
</dbReference>
<proteinExistence type="inferred from homology"/>
<evidence type="ECO:0000256" key="7">
    <source>
        <dbReference type="SAM" id="Phobius"/>
    </source>
</evidence>
<comment type="subcellular location">
    <subcellularLocation>
        <location evidence="1">Cell membrane</location>
        <topology evidence="1">Multi-pass membrane protein</topology>
    </subcellularLocation>
</comment>
<name>A0ABP9Q9Y7_9PSEU</name>
<gene>
    <name evidence="9" type="ORF">GCM10023321_31500</name>
</gene>
<evidence type="ECO:0000256" key="3">
    <source>
        <dbReference type="ARBA" id="ARBA00022692"/>
    </source>
</evidence>
<accession>A0ABP9Q9Y7</accession>
<organism evidence="9 10">
    <name type="scientific">Pseudonocardia eucalypti</name>
    <dbReference type="NCBI Taxonomy" id="648755"/>
    <lineage>
        <taxon>Bacteria</taxon>
        <taxon>Bacillati</taxon>
        <taxon>Actinomycetota</taxon>
        <taxon>Actinomycetes</taxon>
        <taxon>Pseudonocardiales</taxon>
        <taxon>Pseudonocardiaceae</taxon>
        <taxon>Pseudonocardia</taxon>
    </lineage>
</organism>
<feature type="transmembrane region" description="Helical" evidence="7">
    <location>
        <begin position="60"/>
        <end position="91"/>
    </location>
</feature>
<evidence type="ECO:0000256" key="4">
    <source>
        <dbReference type="ARBA" id="ARBA00022989"/>
    </source>
</evidence>
<dbReference type="Proteomes" id="UP001428817">
    <property type="component" value="Unassembled WGS sequence"/>
</dbReference>
<evidence type="ECO:0000256" key="1">
    <source>
        <dbReference type="ARBA" id="ARBA00004651"/>
    </source>
</evidence>
<evidence type="ECO:0000313" key="9">
    <source>
        <dbReference type="EMBL" id="GAA5156204.1"/>
    </source>
</evidence>
<keyword evidence="2" id="KW-1003">Cell membrane</keyword>
<keyword evidence="4 7" id="KW-1133">Transmembrane helix</keyword>
<sequence>MFGNGIGGNELSQLIANFVPAIAAVSLLVGAIGVLNIMLVSVTDRTREIGTRKAVGASGFAIMGQFVLEAVTMAGLGGLLGVGLGVGMILLTERLVPLLGTQGFLSSFDPVLSATPVVFAFGISLVIGLLAGSYPAWRAARLEPIDALRFE</sequence>
<dbReference type="Pfam" id="PF02687">
    <property type="entry name" value="FtsX"/>
    <property type="match status" value="1"/>
</dbReference>
<keyword evidence="3 7" id="KW-0812">Transmembrane</keyword>
<evidence type="ECO:0000259" key="8">
    <source>
        <dbReference type="Pfam" id="PF02687"/>
    </source>
</evidence>
<evidence type="ECO:0000256" key="5">
    <source>
        <dbReference type="ARBA" id="ARBA00023136"/>
    </source>
</evidence>
<protein>
    <recommendedName>
        <fullName evidence="8">ABC3 transporter permease C-terminal domain-containing protein</fullName>
    </recommendedName>
</protein>
<evidence type="ECO:0000313" key="10">
    <source>
        <dbReference type="Proteomes" id="UP001428817"/>
    </source>
</evidence>
<keyword evidence="5 7" id="KW-0472">Membrane</keyword>
<dbReference type="InterPro" id="IPR003838">
    <property type="entry name" value="ABC3_permease_C"/>
</dbReference>
<dbReference type="PANTHER" id="PTHR30572:SF4">
    <property type="entry name" value="ABC TRANSPORTER PERMEASE YTRF"/>
    <property type="match status" value="1"/>
</dbReference>
<dbReference type="EMBL" id="BAABJP010000010">
    <property type="protein sequence ID" value="GAA5156204.1"/>
    <property type="molecule type" value="Genomic_DNA"/>
</dbReference>
<dbReference type="InterPro" id="IPR050250">
    <property type="entry name" value="Macrolide_Exporter_MacB"/>
</dbReference>
<feature type="transmembrane region" description="Helical" evidence="7">
    <location>
        <begin position="111"/>
        <end position="131"/>
    </location>
</feature>
<feature type="transmembrane region" description="Helical" evidence="7">
    <location>
        <begin position="18"/>
        <end position="39"/>
    </location>
</feature>
<evidence type="ECO:0000256" key="2">
    <source>
        <dbReference type="ARBA" id="ARBA00022475"/>
    </source>
</evidence>
<reference evidence="10" key="1">
    <citation type="journal article" date="2019" name="Int. J. Syst. Evol. Microbiol.">
        <title>The Global Catalogue of Microorganisms (GCM) 10K type strain sequencing project: providing services to taxonomists for standard genome sequencing and annotation.</title>
        <authorList>
            <consortium name="The Broad Institute Genomics Platform"/>
            <consortium name="The Broad Institute Genome Sequencing Center for Infectious Disease"/>
            <person name="Wu L."/>
            <person name="Ma J."/>
        </authorList>
    </citation>
    <scope>NUCLEOTIDE SEQUENCE [LARGE SCALE GENOMIC DNA]</scope>
    <source>
        <strain evidence="10">JCM 18303</strain>
    </source>
</reference>
<dbReference type="RefSeq" id="WP_185064169.1">
    <property type="nucleotide sequence ID" value="NZ_BAABJP010000010.1"/>
</dbReference>
<evidence type="ECO:0000256" key="6">
    <source>
        <dbReference type="ARBA" id="ARBA00038076"/>
    </source>
</evidence>
<feature type="domain" description="ABC3 transporter permease C-terminal" evidence="8">
    <location>
        <begin position="22"/>
        <end position="144"/>
    </location>
</feature>